<keyword evidence="2" id="KW-1185">Reference proteome</keyword>
<name>A0ACB9MIS4_BAUVA</name>
<accession>A0ACB9MIS4</accession>
<evidence type="ECO:0000313" key="2">
    <source>
        <dbReference type="Proteomes" id="UP000828941"/>
    </source>
</evidence>
<protein>
    <submittedName>
        <fullName evidence="1">Uncharacterized protein</fullName>
    </submittedName>
</protein>
<dbReference type="Proteomes" id="UP000828941">
    <property type="component" value="Chromosome 9"/>
</dbReference>
<organism evidence="1 2">
    <name type="scientific">Bauhinia variegata</name>
    <name type="common">Purple orchid tree</name>
    <name type="synonym">Phanera variegata</name>
    <dbReference type="NCBI Taxonomy" id="167791"/>
    <lineage>
        <taxon>Eukaryota</taxon>
        <taxon>Viridiplantae</taxon>
        <taxon>Streptophyta</taxon>
        <taxon>Embryophyta</taxon>
        <taxon>Tracheophyta</taxon>
        <taxon>Spermatophyta</taxon>
        <taxon>Magnoliopsida</taxon>
        <taxon>eudicotyledons</taxon>
        <taxon>Gunneridae</taxon>
        <taxon>Pentapetalae</taxon>
        <taxon>rosids</taxon>
        <taxon>fabids</taxon>
        <taxon>Fabales</taxon>
        <taxon>Fabaceae</taxon>
        <taxon>Cercidoideae</taxon>
        <taxon>Cercideae</taxon>
        <taxon>Bauhiniinae</taxon>
        <taxon>Bauhinia</taxon>
    </lineage>
</organism>
<proteinExistence type="predicted"/>
<gene>
    <name evidence="1" type="ORF">L6164_023119</name>
</gene>
<comment type="caution">
    <text evidence="1">The sequence shown here is derived from an EMBL/GenBank/DDBJ whole genome shotgun (WGS) entry which is preliminary data.</text>
</comment>
<evidence type="ECO:0000313" key="1">
    <source>
        <dbReference type="EMBL" id="KAI4323522.1"/>
    </source>
</evidence>
<reference evidence="1 2" key="1">
    <citation type="journal article" date="2022" name="DNA Res.">
        <title>Chromosomal-level genome assembly of the orchid tree Bauhinia variegata (Leguminosae; Cercidoideae) supports the allotetraploid origin hypothesis of Bauhinia.</title>
        <authorList>
            <person name="Zhong Y."/>
            <person name="Chen Y."/>
            <person name="Zheng D."/>
            <person name="Pang J."/>
            <person name="Liu Y."/>
            <person name="Luo S."/>
            <person name="Meng S."/>
            <person name="Qian L."/>
            <person name="Wei D."/>
            <person name="Dai S."/>
            <person name="Zhou R."/>
        </authorList>
    </citation>
    <scope>NUCLEOTIDE SEQUENCE [LARGE SCALE GENOMIC DNA]</scope>
    <source>
        <strain evidence="1">BV-YZ2020</strain>
    </source>
</reference>
<dbReference type="EMBL" id="CM039434">
    <property type="protein sequence ID" value="KAI4323522.1"/>
    <property type="molecule type" value="Genomic_DNA"/>
</dbReference>
<sequence length="236" mass="27088">MVNVSGKANADGDIMVATANGGDYDGFLKCFMDQGSVESRRYYLCRKTVFEMLNDRGYNVPESELTRSLDQFRAEFGQHPDLDFLRIRVPLRSDPSNKILVIFLGTSEINIKTIRGIYGQIMNKETLKRLILIVQSKMTSYSRKELQKYPFQVEIFKMGDLLVNIARHVLQPKYGVLTAHEKLVLLTKLKIEEKQLPHMLETDAIARYYGLEKGKVLKVTFNGQLVDDHVTYRCVV</sequence>